<feature type="domain" description="Paired" evidence="13">
    <location>
        <begin position="45"/>
        <end position="171"/>
    </location>
</feature>
<dbReference type="GO" id="GO:0000978">
    <property type="term" value="F:RNA polymerase II cis-regulatory region sequence-specific DNA binding"/>
    <property type="evidence" value="ECO:0007669"/>
    <property type="project" value="TreeGrafter"/>
</dbReference>
<dbReference type="EMBL" id="JAHGAV010001480">
    <property type="protein sequence ID" value="KAG6922137.1"/>
    <property type="molecule type" value="Genomic_DNA"/>
</dbReference>
<dbReference type="PROSITE" id="PS00027">
    <property type="entry name" value="HOMEOBOX_1"/>
    <property type="match status" value="1"/>
</dbReference>
<proteinExistence type="inferred from homology"/>
<dbReference type="PROSITE" id="PS50071">
    <property type="entry name" value="HOMEOBOX_2"/>
    <property type="match status" value="1"/>
</dbReference>
<evidence type="ECO:0000256" key="2">
    <source>
        <dbReference type="ARBA" id="ARBA00005733"/>
    </source>
</evidence>
<dbReference type="SUPFAM" id="SSF46689">
    <property type="entry name" value="Homeodomain-like"/>
    <property type="match status" value="2"/>
</dbReference>
<evidence type="ECO:0000256" key="7">
    <source>
        <dbReference type="ARBA" id="ARBA00023155"/>
    </source>
</evidence>
<evidence type="ECO:0000256" key="4">
    <source>
        <dbReference type="ARBA" id="ARBA00022724"/>
    </source>
</evidence>
<keyword evidence="7 10" id="KW-0371">Homeobox</keyword>
<comment type="similarity">
    <text evidence="2">Belongs to the paired homeobox family.</text>
</comment>
<dbReference type="InterPro" id="IPR043565">
    <property type="entry name" value="PAX_fam"/>
</dbReference>
<dbReference type="Pfam" id="PF00046">
    <property type="entry name" value="Homeodomain"/>
    <property type="match status" value="1"/>
</dbReference>
<organism evidence="14 15">
    <name type="scientific">Chelydra serpentina</name>
    <name type="common">Snapping turtle</name>
    <name type="synonym">Testudo serpentina</name>
    <dbReference type="NCBI Taxonomy" id="8475"/>
    <lineage>
        <taxon>Eukaryota</taxon>
        <taxon>Metazoa</taxon>
        <taxon>Chordata</taxon>
        <taxon>Craniata</taxon>
        <taxon>Vertebrata</taxon>
        <taxon>Euteleostomi</taxon>
        <taxon>Archelosauria</taxon>
        <taxon>Testudinata</taxon>
        <taxon>Testudines</taxon>
        <taxon>Cryptodira</taxon>
        <taxon>Durocryptodira</taxon>
        <taxon>Americhelydia</taxon>
        <taxon>Chelydroidea</taxon>
        <taxon>Chelydridae</taxon>
        <taxon>Chelydra</taxon>
    </lineage>
</organism>
<keyword evidence="15" id="KW-1185">Reference proteome</keyword>
<evidence type="ECO:0000313" key="14">
    <source>
        <dbReference type="EMBL" id="KAG6922137.1"/>
    </source>
</evidence>
<evidence type="ECO:0000256" key="3">
    <source>
        <dbReference type="ARBA" id="ARBA00022473"/>
    </source>
</evidence>
<dbReference type="SMART" id="SM00351">
    <property type="entry name" value="PAX"/>
    <property type="match status" value="1"/>
</dbReference>
<protein>
    <submittedName>
        <fullName evidence="14">Paired box 4</fullName>
    </submittedName>
</protein>
<dbReference type="FunFam" id="1.10.10.10:FF:000003">
    <property type="entry name" value="Paired box protein Pax-6"/>
    <property type="match status" value="1"/>
</dbReference>
<accession>A0A8T1S090</accession>
<dbReference type="InterPro" id="IPR036388">
    <property type="entry name" value="WH-like_DNA-bd_sf"/>
</dbReference>
<evidence type="ECO:0000256" key="8">
    <source>
        <dbReference type="ARBA" id="ARBA00023163"/>
    </source>
</evidence>
<gene>
    <name evidence="14" type="primary">PAX4</name>
    <name evidence="14" type="ORF">G0U57_003660</name>
</gene>
<evidence type="ECO:0000259" key="13">
    <source>
        <dbReference type="PROSITE" id="PS51057"/>
    </source>
</evidence>
<dbReference type="SMART" id="SM00389">
    <property type="entry name" value="HOX"/>
    <property type="match status" value="1"/>
</dbReference>
<evidence type="ECO:0000313" key="15">
    <source>
        <dbReference type="Proteomes" id="UP000765507"/>
    </source>
</evidence>
<evidence type="ECO:0000256" key="1">
    <source>
        <dbReference type="ARBA" id="ARBA00004123"/>
    </source>
</evidence>
<dbReference type="InterPro" id="IPR001523">
    <property type="entry name" value="Paired_dom"/>
</dbReference>
<dbReference type="PRINTS" id="PR00027">
    <property type="entry name" value="PAIREDBOX"/>
</dbReference>
<feature type="non-terminal residue" evidence="14">
    <location>
        <position position="418"/>
    </location>
</feature>
<dbReference type="Pfam" id="PF00292">
    <property type="entry name" value="PAX"/>
    <property type="match status" value="1"/>
</dbReference>
<dbReference type="GO" id="GO:0000981">
    <property type="term" value="F:DNA-binding transcription factor activity, RNA polymerase II-specific"/>
    <property type="evidence" value="ECO:0007669"/>
    <property type="project" value="InterPro"/>
</dbReference>
<dbReference type="Proteomes" id="UP000765507">
    <property type="component" value="Unassembled WGS sequence"/>
</dbReference>
<dbReference type="InterPro" id="IPR001356">
    <property type="entry name" value="HD"/>
</dbReference>
<dbReference type="PROSITE" id="PS51057">
    <property type="entry name" value="PAIRED_2"/>
    <property type="match status" value="1"/>
</dbReference>
<dbReference type="Gene3D" id="1.10.10.60">
    <property type="entry name" value="Homeodomain-like"/>
    <property type="match status" value="1"/>
</dbReference>
<dbReference type="AlphaFoldDB" id="A0A8T1S090"/>
<evidence type="ECO:0000259" key="12">
    <source>
        <dbReference type="PROSITE" id="PS50071"/>
    </source>
</evidence>
<dbReference type="InterPro" id="IPR017970">
    <property type="entry name" value="Homeobox_CS"/>
</dbReference>
<comment type="subcellular location">
    <subcellularLocation>
        <location evidence="1 10 11">Nucleus</location>
    </subcellularLocation>
</comment>
<dbReference type="PANTHER" id="PTHR45636">
    <property type="entry name" value="PAIRED BOX PROTEIN PAX-6-RELATED-RELATED"/>
    <property type="match status" value="1"/>
</dbReference>
<keyword evidence="8" id="KW-0804">Transcription</keyword>
<dbReference type="OrthoDB" id="3225452at2759"/>
<keyword evidence="6 10" id="KW-0238">DNA-binding</keyword>
<reference evidence="14 15" key="1">
    <citation type="journal article" date="2020" name="G3 (Bethesda)">
        <title>Draft Genome of the Common Snapping Turtle, Chelydra serpentina, a Model for Phenotypic Plasticity in Reptiles.</title>
        <authorList>
            <person name="Das D."/>
            <person name="Singh S.K."/>
            <person name="Bierstedt J."/>
            <person name="Erickson A."/>
            <person name="Galli G.L.J."/>
            <person name="Crossley D.A. 2nd"/>
            <person name="Rhen T."/>
        </authorList>
    </citation>
    <scope>NUCLEOTIDE SEQUENCE [LARGE SCALE GENOMIC DNA]</scope>
    <source>
        <strain evidence="14">KW</strain>
    </source>
</reference>
<evidence type="ECO:0000256" key="5">
    <source>
        <dbReference type="ARBA" id="ARBA00023015"/>
    </source>
</evidence>
<evidence type="ECO:0000256" key="10">
    <source>
        <dbReference type="PROSITE-ProRule" id="PRU00108"/>
    </source>
</evidence>
<dbReference type="Gene3D" id="1.10.10.10">
    <property type="entry name" value="Winged helix-like DNA-binding domain superfamily/Winged helix DNA-binding domain"/>
    <property type="match status" value="2"/>
</dbReference>
<comment type="caution">
    <text evidence="14">The sequence shown here is derived from an EMBL/GenBank/DDBJ whole genome shotgun (WGS) entry which is preliminary data.</text>
</comment>
<sequence>SGLTSLLQRGRRLELPPHPSLILADLNNPLEDAQALRSSHDSSPGAGGVNQLGGLFVNGRPLPPCQRKRIIELAARGVRACDISRSLKVSNGCVSKILGRYYQTGAVEPKAIGGSRPRMATPEVVARIAQLKLERPSIFAWEIRRKLHAEGICARDRTPSVSSINRVLRNLLGDMRLTADFAEAPVSRWHPGRSSASAGGPLPSVQHRNRTIFSSQQSVALEKEFQRGQYPDSTTREKLASATQLPDTTIRVWFSNRRAKWRREAKLKLETDRAAPQAFAAFHPSSMTDTISTQAPLSCPDAPSFTVYPGTSQPLHLSSSPPGAWKEPCCGLAPGGPLPPASWRPALALPPLDASPFALLGGAPQVSFSLPPSALHPSPPPLLSRAQFLSEDRTPGFQPHNPGSAAAFGHFHSRLQCL</sequence>
<keyword evidence="3" id="KW-0217">Developmental protein</keyword>
<dbReference type="PANTHER" id="PTHR45636:SF8">
    <property type="entry name" value="PAIRED BOX PROTEIN PAX-4"/>
    <property type="match status" value="1"/>
</dbReference>
<evidence type="ECO:0000256" key="11">
    <source>
        <dbReference type="RuleBase" id="RU000682"/>
    </source>
</evidence>
<dbReference type="CDD" id="cd00086">
    <property type="entry name" value="homeodomain"/>
    <property type="match status" value="1"/>
</dbReference>
<evidence type="ECO:0000256" key="6">
    <source>
        <dbReference type="ARBA" id="ARBA00023125"/>
    </source>
</evidence>
<evidence type="ECO:0000256" key="9">
    <source>
        <dbReference type="ARBA" id="ARBA00023242"/>
    </source>
</evidence>
<name>A0A8T1S090_CHESE</name>
<feature type="domain" description="Homeobox" evidence="12">
    <location>
        <begin position="204"/>
        <end position="264"/>
    </location>
</feature>
<keyword evidence="5" id="KW-0805">Transcription regulation</keyword>
<dbReference type="GO" id="GO:0005634">
    <property type="term" value="C:nucleus"/>
    <property type="evidence" value="ECO:0007669"/>
    <property type="project" value="UniProtKB-SubCell"/>
</dbReference>
<keyword evidence="4" id="KW-0563">Paired box</keyword>
<dbReference type="InterPro" id="IPR009057">
    <property type="entry name" value="Homeodomain-like_sf"/>
</dbReference>
<feature type="DNA-binding region" description="Homeobox" evidence="10">
    <location>
        <begin position="206"/>
        <end position="265"/>
    </location>
</feature>
<keyword evidence="9 10" id="KW-0539">Nucleus</keyword>